<keyword evidence="3" id="KW-1133">Transmembrane helix</keyword>
<dbReference type="GO" id="GO:0017004">
    <property type="term" value="P:cytochrome complex assembly"/>
    <property type="evidence" value="ECO:0007669"/>
    <property type="project" value="UniProtKB-KW"/>
</dbReference>
<protein>
    <submittedName>
        <fullName evidence="4">C-type cytochrome biogenesis protein CcmI</fullName>
    </submittedName>
</protein>
<evidence type="ECO:0000256" key="2">
    <source>
        <dbReference type="SAM" id="MobiDB-lite"/>
    </source>
</evidence>
<keyword evidence="3" id="KW-0812">Transmembrane</keyword>
<dbReference type="EMBL" id="WUPT01000001">
    <property type="protein sequence ID" value="MXQ06985.1"/>
    <property type="molecule type" value="Genomic_DNA"/>
</dbReference>
<proteinExistence type="predicted"/>
<dbReference type="Proteomes" id="UP000480350">
    <property type="component" value="Unassembled WGS sequence"/>
</dbReference>
<keyword evidence="3" id="KW-0472">Membrane</keyword>
<reference evidence="4 5" key="1">
    <citation type="submission" date="2019-12" db="EMBL/GenBank/DDBJ databases">
        <authorList>
            <person name="Lee S.D."/>
        </authorList>
    </citation>
    <scope>NUCLEOTIDE SEQUENCE [LARGE SCALE GENOMIC DNA]</scope>
    <source>
        <strain evidence="4 5">GH1-50</strain>
    </source>
</reference>
<dbReference type="InterPro" id="IPR017560">
    <property type="entry name" value="Cyt_c_biogenesis_CcmI"/>
</dbReference>
<dbReference type="RefSeq" id="WP_160762892.1">
    <property type="nucleotide sequence ID" value="NZ_WUPT01000001.1"/>
</dbReference>
<dbReference type="SUPFAM" id="SSF48452">
    <property type="entry name" value="TPR-like"/>
    <property type="match status" value="1"/>
</dbReference>
<evidence type="ECO:0000313" key="4">
    <source>
        <dbReference type="EMBL" id="MXQ06985.1"/>
    </source>
</evidence>
<feature type="region of interest" description="Disordered" evidence="2">
    <location>
        <begin position="136"/>
        <end position="158"/>
    </location>
</feature>
<evidence type="ECO:0000313" key="5">
    <source>
        <dbReference type="Proteomes" id="UP000480350"/>
    </source>
</evidence>
<evidence type="ECO:0000256" key="3">
    <source>
        <dbReference type="SAM" id="Phobius"/>
    </source>
</evidence>
<feature type="compositionally biased region" description="Low complexity" evidence="2">
    <location>
        <begin position="136"/>
        <end position="151"/>
    </location>
</feature>
<name>A0A7C9IRI9_9RHOB</name>
<dbReference type="Gene3D" id="1.25.40.10">
    <property type="entry name" value="Tetratricopeptide repeat domain"/>
    <property type="match status" value="1"/>
</dbReference>
<evidence type="ECO:0000256" key="1">
    <source>
        <dbReference type="ARBA" id="ARBA00022748"/>
    </source>
</evidence>
<dbReference type="AlphaFoldDB" id="A0A7C9IRI9"/>
<accession>A0A7C9IRI9</accession>
<comment type="caution">
    <text evidence="4">The sequence shown here is derived from an EMBL/GenBank/DDBJ whole genome shotgun (WGS) entry which is preliminary data.</text>
</comment>
<keyword evidence="5" id="KW-1185">Reference proteome</keyword>
<dbReference type="InterPro" id="IPR011990">
    <property type="entry name" value="TPR-like_helical_dom_sf"/>
</dbReference>
<feature type="transmembrane region" description="Helical" evidence="3">
    <location>
        <begin position="91"/>
        <end position="114"/>
    </location>
</feature>
<keyword evidence="1" id="KW-0201">Cytochrome c-type biogenesis</keyword>
<dbReference type="NCBIfam" id="TIGR03142">
    <property type="entry name" value="cytochro_ccmI"/>
    <property type="match status" value="1"/>
</dbReference>
<organism evidence="4 5">
    <name type="scientific">Kangsaoukella pontilimi</name>
    <dbReference type="NCBI Taxonomy" id="2691042"/>
    <lineage>
        <taxon>Bacteria</taxon>
        <taxon>Pseudomonadati</taxon>
        <taxon>Pseudomonadota</taxon>
        <taxon>Alphaproteobacteria</taxon>
        <taxon>Rhodobacterales</taxon>
        <taxon>Paracoccaceae</taxon>
        <taxon>Kangsaoukella</taxon>
    </lineage>
</organism>
<gene>
    <name evidence="4" type="primary">ccmI</name>
    <name evidence="4" type="ORF">GQ651_03905</name>
</gene>
<reference evidence="4 5" key="2">
    <citation type="submission" date="2020-03" db="EMBL/GenBank/DDBJ databases">
        <title>Kangsaoukella pontilimi gen. nov., sp. nov., a new member of the family Rhodobacteraceae isolated from a tidal mudflat.</title>
        <authorList>
            <person name="Kim I.S."/>
        </authorList>
    </citation>
    <scope>NUCLEOTIDE SEQUENCE [LARGE SCALE GENOMIC DNA]</scope>
    <source>
        <strain evidence="4 5">GH1-50</strain>
    </source>
</reference>
<sequence>MLFWIIAGIIVIAVTAILAGAIRAARVDRGVTPQASDMAVYRDQLAEVDRDLARGVLTEAEAEAVRVEVSRRLLDADRRAAPSAPAASDRAGILGAILVFAIVLVGGLALYSTIGAPGYGDRPLAQRLAEAEAARALRPTQAEAEAEAQAAGVLPPPREATPEFNTLMEQLRAAVAERPDDREGLTLLAQNEARLGNLSAARAAQEALVASYDGNAPLDQRLALLDLMVFTAAGTVSTDAEAVLRDLETVAPGRGEVLYYRGLVEVQSGRPDRAFPIWRRLYEQSPPDAPWMPVIEGEIRAIAAAAGVDYVPPERRGPSAADIAAAEDMSAEDRDEMIRGMVAGLADRLATDGGPAEDWARLIRALGVLGQAERAGRIAEEAETAFEGNEDAIRMIRSASQDAMRNAGGAGQ</sequence>